<evidence type="ECO:0000256" key="7">
    <source>
        <dbReference type="ARBA" id="ARBA00022840"/>
    </source>
</evidence>
<dbReference type="InterPro" id="IPR027417">
    <property type="entry name" value="P-loop_NTPase"/>
</dbReference>
<evidence type="ECO:0000256" key="2">
    <source>
        <dbReference type="ARBA" id="ARBA00022515"/>
    </source>
</evidence>
<dbReference type="PROSITE" id="PS51199">
    <property type="entry name" value="SF4_HELICASE"/>
    <property type="match status" value="1"/>
</dbReference>
<dbReference type="CDD" id="cd00984">
    <property type="entry name" value="DnaB_C"/>
    <property type="match status" value="1"/>
</dbReference>
<dbReference type="InterPro" id="IPR016136">
    <property type="entry name" value="DNA_helicase_N/primase_C"/>
</dbReference>
<dbReference type="EC" id="5.6.2.3" evidence="10"/>
<dbReference type="GO" id="GO:0043139">
    <property type="term" value="F:5'-3' DNA helicase activity"/>
    <property type="evidence" value="ECO:0007669"/>
    <property type="project" value="UniProtKB-EC"/>
</dbReference>
<dbReference type="Proteomes" id="UP000546464">
    <property type="component" value="Unassembled WGS sequence"/>
</dbReference>
<dbReference type="GO" id="GO:0016787">
    <property type="term" value="F:hydrolase activity"/>
    <property type="evidence" value="ECO:0007669"/>
    <property type="project" value="UniProtKB-KW"/>
</dbReference>
<keyword evidence="14" id="KW-1185">Reference proteome</keyword>
<reference evidence="13 14" key="1">
    <citation type="submission" date="2020-07" db="EMBL/GenBank/DDBJ databases">
        <authorList>
            <person name="Feng X."/>
        </authorList>
    </citation>
    <scope>NUCLEOTIDE SEQUENCE [LARGE SCALE GENOMIC DNA]</scope>
    <source>
        <strain evidence="13 14">JCM31066</strain>
    </source>
</reference>
<comment type="caution">
    <text evidence="13">The sequence shown here is derived from an EMBL/GenBank/DDBJ whole genome shotgun (WGS) entry which is preliminary data.</text>
</comment>
<keyword evidence="2" id="KW-0639">Primosome</keyword>
<evidence type="ECO:0000256" key="4">
    <source>
        <dbReference type="ARBA" id="ARBA00022741"/>
    </source>
</evidence>
<evidence type="ECO:0000256" key="3">
    <source>
        <dbReference type="ARBA" id="ARBA00022705"/>
    </source>
</evidence>
<keyword evidence="9" id="KW-0413">Isomerase</keyword>
<dbReference type="AlphaFoldDB" id="A0A842HF90"/>
<proteinExistence type="inferred from homology"/>
<comment type="catalytic activity">
    <reaction evidence="11">
        <text>ATP + H2O = ADP + phosphate + H(+)</text>
        <dbReference type="Rhea" id="RHEA:13065"/>
        <dbReference type="ChEBI" id="CHEBI:15377"/>
        <dbReference type="ChEBI" id="CHEBI:15378"/>
        <dbReference type="ChEBI" id="CHEBI:30616"/>
        <dbReference type="ChEBI" id="CHEBI:43474"/>
        <dbReference type="ChEBI" id="CHEBI:456216"/>
        <dbReference type="EC" id="5.6.2.3"/>
    </reaction>
</comment>
<evidence type="ECO:0000256" key="9">
    <source>
        <dbReference type="ARBA" id="ARBA00023235"/>
    </source>
</evidence>
<keyword evidence="8" id="KW-0238">DNA-binding</keyword>
<dbReference type="PANTHER" id="PTHR30153">
    <property type="entry name" value="REPLICATIVE DNA HELICASE DNAB"/>
    <property type="match status" value="1"/>
</dbReference>
<keyword evidence="3" id="KW-0235">DNA replication</keyword>
<protein>
    <recommendedName>
        <fullName evidence="10">DNA 5'-3' helicase</fullName>
        <ecNumber evidence="10">5.6.2.3</ecNumber>
    </recommendedName>
</protein>
<keyword evidence="6 13" id="KW-0347">Helicase</keyword>
<feature type="domain" description="SF4 helicase" evidence="12">
    <location>
        <begin position="178"/>
        <end position="444"/>
    </location>
</feature>
<evidence type="ECO:0000259" key="12">
    <source>
        <dbReference type="PROSITE" id="PS51199"/>
    </source>
</evidence>
<evidence type="ECO:0000313" key="13">
    <source>
        <dbReference type="EMBL" id="MBC2594890.1"/>
    </source>
</evidence>
<dbReference type="RefSeq" id="WP_185675857.1">
    <property type="nucleotide sequence ID" value="NZ_JACHVB010000035.1"/>
</dbReference>
<evidence type="ECO:0000256" key="11">
    <source>
        <dbReference type="ARBA" id="ARBA00048954"/>
    </source>
</evidence>
<organism evidence="13 14">
    <name type="scientific">Ruficoccus amylovorans</name>
    <dbReference type="NCBI Taxonomy" id="1804625"/>
    <lineage>
        <taxon>Bacteria</taxon>
        <taxon>Pseudomonadati</taxon>
        <taxon>Verrucomicrobiota</taxon>
        <taxon>Opitutia</taxon>
        <taxon>Puniceicoccales</taxon>
        <taxon>Cerasicoccaceae</taxon>
        <taxon>Ruficoccus</taxon>
    </lineage>
</organism>
<dbReference type="GO" id="GO:1990077">
    <property type="term" value="C:primosome complex"/>
    <property type="evidence" value="ECO:0007669"/>
    <property type="project" value="UniProtKB-KW"/>
</dbReference>
<keyword evidence="5" id="KW-0378">Hydrolase</keyword>
<keyword evidence="4" id="KW-0547">Nucleotide-binding</keyword>
<dbReference type="Gene3D" id="1.10.860.10">
    <property type="entry name" value="DNAb Helicase, Chain A"/>
    <property type="match status" value="1"/>
</dbReference>
<evidence type="ECO:0000256" key="8">
    <source>
        <dbReference type="ARBA" id="ARBA00023125"/>
    </source>
</evidence>
<gene>
    <name evidence="13" type="ORF">H5P28_11540</name>
</gene>
<dbReference type="GO" id="GO:0003677">
    <property type="term" value="F:DNA binding"/>
    <property type="evidence" value="ECO:0007669"/>
    <property type="project" value="UniProtKB-KW"/>
</dbReference>
<dbReference type="PANTHER" id="PTHR30153:SF2">
    <property type="entry name" value="REPLICATIVE DNA HELICASE"/>
    <property type="match status" value="1"/>
</dbReference>
<dbReference type="GO" id="GO:0005524">
    <property type="term" value="F:ATP binding"/>
    <property type="evidence" value="ECO:0007669"/>
    <property type="project" value="UniProtKB-KW"/>
</dbReference>
<keyword evidence="7" id="KW-0067">ATP-binding</keyword>
<dbReference type="GO" id="GO:0006269">
    <property type="term" value="P:DNA replication, synthesis of primer"/>
    <property type="evidence" value="ECO:0007669"/>
    <property type="project" value="UniProtKB-KW"/>
</dbReference>
<evidence type="ECO:0000256" key="5">
    <source>
        <dbReference type="ARBA" id="ARBA00022801"/>
    </source>
</evidence>
<name>A0A842HF90_9BACT</name>
<dbReference type="SUPFAM" id="SSF52540">
    <property type="entry name" value="P-loop containing nucleoside triphosphate hydrolases"/>
    <property type="match status" value="1"/>
</dbReference>
<dbReference type="Gene3D" id="3.40.50.300">
    <property type="entry name" value="P-loop containing nucleotide triphosphate hydrolases"/>
    <property type="match status" value="1"/>
</dbReference>
<dbReference type="Pfam" id="PF03796">
    <property type="entry name" value="DnaB_C"/>
    <property type="match status" value="1"/>
</dbReference>
<accession>A0A842HF90</accession>
<dbReference type="SUPFAM" id="SSF48024">
    <property type="entry name" value="N-terminal domain of DnaB helicase"/>
    <property type="match status" value="1"/>
</dbReference>
<comment type="similarity">
    <text evidence="1">Belongs to the helicase family. DnaB subfamily.</text>
</comment>
<dbReference type="InterPro" id="IPR007693">
    <property type="entry name" value="DNA_helicase_DnaB-like_N"/>
</dbReference>
<dbReference type="GO" id="GO:0005829">
    <property type="term" value="C:cytosol"/>
    <property type="evidence" value="ECO:0007669"/>
    <property type="project" value="TreeGrafter"/>
</dbReference>
<dbReference type="Pfam" id="PF00772">
    <property type="entry name" value="DnaB"/>
    <property type="match status" value="1"/>
</dbReference>
<evidence type="ECO:0000256" key="10">
    <source>
        <dbReference type="ARBA" id="ARBA00044969"/>
    </source>
</evidence>
<evidence type="ECO:0000256" key="1">
    <source>
        <dbReference type="ARBA" id="ARBA00008428"/>
    </source>
</evidence>
<sequence length="453" mass="50356">MTPTRKIPYSIEVEQALLGAVFVGGEEAMLECCEACVCSTWFYNTRHQLVFEAMLALIGKGEPIDEITVGDKLKSTGNFEAVGGDATLLELSNAVDTSSHLPYYIESLRKTWLRRQLIEQGNRLIESAYDATKEPEESLGTIQNAVYALGESKAENHLSDGHDLARMAGMQADVMLKRKGEPMGLCTGLDDFDKMVGGLLPKKTYIFAARPGMGKSAIGITIARNLVVPRRGSAIPAGYLSLEMGSEELSMRLACNLSRVDYNMLKEGDLSPTKRTDFNQALTAIDRAPIYIDDSSSLTPLQVRAKVRSMKHRYGIKVIFIDYLTLMEPTDKKASREQQVADMSRQMKAMSKELEIPVAVMCQLGRDAQGRRPKQSDLRESGSIEQDADVIAFIHRDEEAEESESMRFGKRTLIIEKQRNGPVGDIPLTFLKPMSLFENYAREDGPVQEECAF</sequence>
<dbReference type="InterPro" id="IPR036185">
    <property type="entry name" value="DNA_heli_DnaB-like_N_sf"/>
</dbReference>
<evidence type="ECO:0000256" key="6">
    <source>
        <dbReference type="ARBA" id="ARBA00022806"/>
    </source>
</evidence>
<dbReference type="InterPro" id="IPR007694">
    <property type="entry name" value="DNA_helicase_DnaB-like_C"/>
</dbReference>
<evidence type="ECO:0000313" key="14">
    <source>
        <dbReference type="Proteomes" id="UP000546464"/>
    </source>
</evidence>
<dbReference type="EMBL" id="JACHVB010000035">
    <property type="protein sequence ID" value="MBC2594890.1"/>
    <property type="molecule type" value="Genomic_DNA"/>
</dbReference>